<dbReference type="InterPro" id="IPR003594">
    <property type="entry name" value="HATPase_dom"/>
</dbReference>
<keyword evidence="7 13" id="KW-0067">ATP-binding</keyword>
<dbReference type="Gene3D" id="3.30.565.10">
    <property type="entry name" value="Histidine kinase-like ATPase, C-terminal domain"/>
    <property type="match status" value="1"/>
</dbReference>
<protein>
    <recommendedName>
        <fullName evidence="2">histidine kinase</fullName>
        <ecNumber evidence="2">2.7.13.3</ecNumber>
    </recommendedName>
</protein>
<keyword evidence="11" id="KW-0812">Transmembrane</keyword>
<dbReference type="SUPFAM" id="SSF47384">
    <property type="entry name" value="Homodimeric domain of signal transducing histidine kinase"/>
    <property type="match status" value="1"/>
</dbReference>
<keyword evidence="5" id="KW-0547">Nucleotide-binding</keyword>
<evidence type="ECO:0000256" key="11">
    <source>
        <dbReference type="SAM" id="Phobius"/>
    </source>
</evidence>
<dbReference type="InterPro" id="IPR004358">
    <property type="entry name" value="Sig_transdc_His_kin-like_C"/>
</dbReference>
<keyword evidence="10" id="KW-0175">Coiled coil</keyword>
<evidence type="ECO:0000256" key="5">
    <source>
        <dbReference type="ARBA" id="ARBA00022741"/>
    </source>
</evidence>
<evidence type="ECO:0000256" key="7">
    <source>
        <dbReference type="ARBA" id="ARBA00022840"/>
    </source>
</evidence>
<sequence length="696" mass="79750">MHRQKTLKENSLLLRRIKEFILVVFLLFGVLGTAQNNSIDSLEDKLSELKLKPNFSKTDTIYINLLNNLASAQRFYKSDSLLLLANQALKLSKESNFKSGESNALLGLGDYYSDKGQHNKAIEYFQKALKTSQLTVNNTLTLEAQNSLAVEYSYKGDYTNSLKYYLAGIDLAKETNSEIQLSAMSENVAHLYINQKDYDQALEFYEDVLEINERIGDDVVSAESMSNIASLYADINKLDYAMFNINSSIRAFEEFKVMDWLAYAYEIKGKIYLKEKKYKWALHWYNQSEMLHQNLDDPRGKIDLFNGMAEAYLGLENDTLSEKYALEANAISHKIKFMEGKKKCALTLYKLHKNKSNFEEALKYHEIYQTLLDTLSRNENKISLNMLKTKMEHDRQKMELIEKNKKELASQKTYVYLSLAILVIFLAVTLLMRRGEKIQKSLYQELQNKTKDLEKRELELRKINETKDRLFSIIGHDLRGPIGAFQSLLKYLKDGDIGQAEFMGFVPKLRHDIDHISFTLNNLLSWGQSQMNGLITKPTSVDLQTIVNENLHLLSETADNKSIRLISHLNPNTTAWTDANQIDIVIRNLISNALKFTPENGMVTISSIEKNDQWQISIRDTGVGMSQEVINKLFNKSSNVTTYGTNNEKGTGLGLSLCKEMVEENNGKIWVNSKERKGSTFHFTVPKSKTTYKKTA</sequence>
<evidence type="ECO:0000256" key="2">
    <source>
        <dbReference type="ARBA" id="ARBA00012438"/>
    </source>
</evidence>
<evidence type="ECO:0000259" key="12">
    <source>
        <dbReference type="PROSITE" id="PS50109"/>
    </source>
</evidence>
<comment type="caution">
    <text evidence="13">The sequence shown here is derived from an EMBL/GenBank/DDBJ whole genome shotgun (WGS) entry which is preliminary data.</text>
</comment>
<accession>A0ABV8JYZ3</accession>
<dbReference type="SMART" id="SM00387">
    <property type="entry name" value="HATPase_c"/>
    <property type="match status" value="1"/>
</dbReference>
<dbReference type="SUPFAM" id="SSF48452">
    <property type="entry name" value="TPR-like"/>
    <property type="match status" value="2"/>
</dbReference>
<dbReference type="SUPFAM" id="SSF55874">
    <property type="entry name" value="ATPase domain of HSP90 chaperone/DNA topoisomerase II/histidine kinase"/>
    <property type="match status" value="1"/>
</dbReference>
<dbReference type="InterPro" id="IPR003661">
    <property type="entry name" value="HisK_dim/P_dom"/>
</dbReference>
<dbReference type="SMART" id="SM00028">
    <property type="entry name" value="TPR"/>
    <property type="match status" value="5"/>
</dbReference>
<dbReference type="Proteomes" id="UP001595814">
    <property type="component" value="Unassembled WGS sequence"/>
</dbReference>
<keyword evidence="6" id="KW-0418">Kinase</keyword>
<dbReference type="InterPro" id="IPR011990">
    <property type="entry name" value="TPR-like_helical_dom_sf"/>
</dbReference>
<evidence type="ECO:0000256" key="3">
    <source>
        <dbReference type="ARBA" id="ARBA00022553"/>
    </source>
</evidence>
<dbReference type="EC" id="2.7.13.3" evidence="2"/>
<reference evidence="14" key="1">
    <citation type="journal article" date="2019" name="Int. J. Syst. Evol. Microbiol.">
        <title>The Global Catalogue of Microorganisms (GCM) 10K type strain sequencing project: providing services to taxonomists for standard genome sequencing and annotation.</title>
        <authorList>
            <consortium name="The Broad Institute Genomics Platform"/>
            <consortium name="The Broad Institute Genome Sequencing Center for Infectious Disease"/>
            <person name="Wu L."/>
            <person name="Ma J."/>
        </authorList>
    </citation>
    <scope>NUCLEOTIDE SEQUENCE [LARGE SCALE GENOMIC DNA]</scope>
    <source>
        <strain evidence="14">CECT 7477</strain>
    </source>
</reference>
<organism evidence="13 14">
    <name type="scientific">Euzebyella saccharophila</name>
    <dbReference type="NCBI Taxonomy" id="679664"/>
    <lineage>
        <taxon>Bacteria</taxon>
        <taxon>Pseudomonadati</taxon>
        <taxon>Bacteroidota</taxon>
        <taxon>Flavobacteriia</taxon>
        <taxon>Flavobacteriales</taxon>
        <taxon>Flavobacteriaceae</taxon>
        <taxon>Euzebyella</taxon>
    </lineage>
</organism>
<dbReference type="CDD" id="cd00082">
    <property type="entry name" value="HisKA"/>
    <property type="match status" value="1"/>
</dbReference>
<name>A0ABV8JYZ3_9FLAO</name>
<dbReference type="GO" id="GO:0005524">
    <property type="term" value="F:ATP binding"/>
    <property type="evidence" value="ECO:0007669"/>
    <property type="project" value="UniProtKB-KW"/>
</dbReference>
<dbReference type="CDD" id="cd00075">
    <property type="entry name" value="HATPase"/>
    <property type="match status" value="1"/>
</dbReference>
<dbReference type="InterPro" id="IPR036097">
    <property type="entry name" value="HisK_dim/P_sf"/>
</dbReference>
<proteinExistence type="predicted"/>
<keyword evidence="4" id="KW-0808">Transferase</keyword>
<keyword evidence="8" id="KW-0902">Two-component regulatory system</keyword>
<dbReference type="RefSeq" id="WP_192463012.1">
    <property type="nucleotide sequence ID" value="NZ_JACYFJ010000005.1"/>
</dbReference>
<dbReference type="Pfam" id="PF13424">
    <property type="entry name" value="TPR_12"/>
    <property type="match status" value="2"/>
</dbReference>
<dbReference type="InterPro" id="IPR019734">
    <property type="entry name" value="TPR_rpt"/>
</dbReference>
<evidence type="ECO:0000256" key="10">
    <source>
        <dbReference type="SAM" id="Coils"/>
    </source>
</evidence>
<dbReference type="EMBL" id="JBHSAW010000025">
    <property type="protein sequence ID" value="MFC4097823.1"/>
    <property type="molecule type" value="Genomic_DNA"/>
</dbReference>
<feature type="coiled-coil region" evidence="10">
    <location>
        <begin position="384"/>
        <end position="411"/>
    </location>
</feature>
<evidence type="ECO:0000313" key="13">
    <source>
        <dbReference type="EMBL" id="MFC4097823.1"/>
    </source>
</evidence>
<evidence type="ECO:0000256" key="9">
    <source>
        <dbReference type="PROSITE-ProRule" id="PRU00339"/>
    </source>
</evidence>
<evidence type="ECO:0000256" key="6">
    <source>
        <dbReference type="ARBA" id="ARBA00022777"/>
    </source>
</evidence>
<evidence type="ECO:0000256" key="1">
    <source>
        <dbReference type="ARBA" id="ARBA00000085"/>
    </source>
</evidence>
<evidence type="ECO:0000256" key="8">
    <source>
        <dbReference type="ARBA" id="ARBA00023012"/>
    </source>
</evidence>
<dbReference type="PROSITE" id="PS50005">
    <property type="entry name" value="TPR"/>
    <property type="match status" value="2"/>
</dbReference>
<feature type="repeat" description="TPR" evidence="9">
    <location>
        <begin position="102"/>
        <end position="135"/>
    </location>
</feature>
<feature type="coiled-coil region" evidence="10">
    <location>
        <begin position="436"/>
        <end position="466"/>
    </location>
</feature>
<keyword evidence="3" id="KW-0597">Phosphoprotein</keyword>
<dbReference type="InterPro" id="IPR036890">
    <property type="entry name" value="HATPase_C_sf"/>
</dbReference>
<evidence type="ECO:0000256" key="4">
    <source>
        <dbReference type="ARBA" id="ARBA00022679"/>
    </source>
</evidence>
<feature type="transmembrane region" description="Helical" evidence="11">
    <location>
        <begin position="414"/>
        <end position="432"/>
    </location>
</feature>
<gene>
    <name evidence="13" type="ORF">ACFOUT_18200</name>
</gene>
<evidence type="ECO:0000313" key="14">
    <source>
        <dbReference type="Proteomes" id="UP001595814"/>
    </source>
</evidence>
<dbReference type="PANTHER" id="PTHR42878:SF7">
    <property type="entry name" value="SENSOR HISTIDINE KINASE GLRK"/>
    <property type="match status" value="1"/>
</dbReference>
<dbReference type="Gene3D" id="1.25.40.10">
    <property type="entry name" value="Tetratricopeptide repeat domain"/>
    <property type="match status" value="2"/>
</dbReference>
<dbReference type="PROSITE" id="PS50293">
    <property type="entry name" value="TPR_REGION"/>
    <property type="match status" value="1"/>
</dbReference>
<comment type="catalytic activity">
    <reaction evidence="1">
        <text>ATP + protein L-histidine = ADP + protein N-phospho-L-histidine.</text>
        <dbReference type="EC" id="2.7.13.3"/>
    </reaction>
</comment>
<dbReference type="Pfam" id="PF02518">
    <property type="entry name" value="HATPase_c"/>
    <property type="match status" value="1"/>
</dbReference>
<dbReference type="InterPro" id="IPR050351">
    <property type="entry name" value="BphY/WalK/GraS-like"/>
</dbReference>
<dbReference type="PROSITE" id="PS50109">
    <property type="entry name" value="HIS_KIN"/>
    <property type="match status" value="1"/>
</dbReference>
<dbReference type="Gene3D" id="1.10.287.130">
    <property type="match status" value="1"/>
</dbReference>
<dbReference type="PANTHER" id="PTHR42878">
    <property type="entry name" value="TWO-COMPONENT HISTIDINE KINASE"/>
    <property type="match status" value="1"/>
</dbReference>
<dbReference type="PRINTS" id="PR00344">
    <property type="entry name" value="BCTRLSENSOR"/>
</dbReference>
<keyword evidence="11" id="KW-0472">Membrane</keyword>
<keyword evidence="14" id="KW-1185">Reference proteome</keyword>
<dbReference type="InterPro" id="IPR005467">
    <property type="entry name" value="His_kinase_dom"/>
</dbReference>
<feature type="repeat" description="TPR" evidence="9">
    <location>
        <begin position="182"/>
        <end position="215"/>
    </location>
</feature>
<keyword evidence="9" id="KW-0802">TPR repeat</keyword>
<feature type="domain" description="Histidine kinase" evidence="12">
    <location>
        <begin position="473"/>
        <end position="689"/>
    </location>
</feature>
<keyword evidence="11" id="KW-1133">Transmembrane helix</keyword>